<accession>A0A8J5HVC8</accession>
<evidence type="ECO:0000313" key="1">
    <source>
        <dbReference type="EMBL" id="KAG6526054.1"/>
    </source>
</evidence>
<protein>
    <submittedName>
        <fullName evidence="1">Uncharacterized protein</fullName>
    </submittedName>
</protein>
<dbReference type="Pfam" id="PF13855">
    <property type="entry name" value="LRR_8"/>
    <property type="match status" value="1"/>
</dbReference>
<dbReference type="PROSITE" id="PS51450">
    <property type="entry name" value="LRR"/>
    <property type="match status" value="1"/>
</dbReference>
<dbReference type="Gene3D" id="3.80.10.10">
    <property type="entry name" value="Ribonuclease Inhibitor"/>
    <property type="match status" value="1"/>
</dbReference>
<dbReference type="EMBL" id="JACMSC010000004">
    <property type="protein sequence ID" value="KAG6526054.1"/>
    <property type="molecule type" value="Genomic_DNA"/>
</dbReference>
<comment type="caution">
    <text evidence="1">The sequence shown here is derived from an EMBL/GenBank/DDBJ whole genome shotgun (WGS) entry which is preliminary data.</text>
</comment>
<dbReference type="AlphaFoldDB" id="A0A8J5HVC8"/>
<evidence type="ECO:0000313" key="2">
    <source>
        <dbReference type="Proteomes" id="UP000734854"/>
    </source>
</evidence>
<organism evidence="1 2">
    <name type="scientific">Zingiber officinale</name>
    <name type="common">Ginger</name>
    <name type="synonym">Amomum zingiber</name>
    <dbReference type="NCBI Taxonomy" id="94328"/>
    <lineage>
        <taxon>Eukaryota</taxon>
        <taxon>Viridiplantae</taxon>
        <taxon>Streptophyta</taxon>
        <taxon>Embryophyta</taxon>
        <taxon>Tracheophyta</taxon>
        <taxon>Spermatophyta</taxon>
        <taxon>Magnoliopsida</taxon>
        <taxon>Liliopsida</taxon>
        <taxon>Zingiberales</taxon>
        <taxon>Zingiberaceae</taxon>
        <taxon>Zingiber</taxon>
    </lineage>
</organism>
<proteinExistence type="predicted"/>
<dbReference type="InterPro" id="IPR032675">
    <property type="entry name" value="LRR_dom_sf"/>
</dbReference>
<sequence>MKIANNKLVDPPSCLSSMADLEMLDLSNNRLTSLSSLRLSSMHALQLLNLQTYLNHLREEGQKHVPADIALCIADFLRTSA</sequence>
<dbReference type="Proteomes" id="UP000734854">
    <property type="component" value="Unassembled WGS sequence"/>
</dbReference>
<name>A0A8J5HVC8_ZINOF</name>
<dbReference type="SUPFAM" id="SSF52058">
    <property type="entry name" value="L domain-like"/>
    <property type="match status" value="1"/>
</dbReference>
<dbReference type="InterPro" id="IPR001611">
    <property type="entry name" value="Leu-rich_rpt"/>
</dbReference>
<reference evidence="1 2" key="1">
    <citation type="submission" date="2020-08" db="EMBL/GenBank/DDBJ databases">
        <title>Plant Genome Project.</title>
        <authorList>
            <person name="Zhang R.-G."/>
        </authorList>
    </citation>
    <scope>NUCLEOTIDE SEQUENCE [LARGE SCALE GENOMIC DNA]</scope>
    <source>
        <tissue evidence="1">Rhizome</tissue>
    </source>
</reference>
<keyword evidence="2" id="KW-1185">Reference proteome</keyword>
<gene>
    <name evidence="1" type="ORF">ZIOFF_016029</name>
</gene>